<dbReference type="AlphaFoldDB" id="D8QAI3"/>
<proteinExistence type="predicted"/>
<reference evidence="1 2" key="1">
    <citation type="journal article" date="2010" name="Nat. Biotechnol.">
        <title>Genome sequence of the model mushroom Schizophyllum commune.</title>
        <authorList>
            <person name="Ohm R.A."/>
            <person name="de Jong J.F."/>
            <person name="Lugones L.G."/>
            <person name="Aerts A."/>
            <person name="Kothe E."/>
            <person name="Stajich J.E."/>
            <person name="de Vries R.P."/>
            <person name="Record E."/>
            <person name="Levasseur A."/>
            <person name="Baker S.E."/>
            <person name="Bartholomew K.A."/>
            <person name="Coutinho P.M."/>
            <person name="Erdmann S."/>
            <person name="Fowler T.J."/>
            <person name="Gathman A.C."/>
            <person name="Lombard V."/>
            <person name="Henrissat B."/>
            <person name="Knabe N."/>
            <person name="Kuees U."/>
            <person name="Lilly W.W."/>
            <person name="Lindquist E."/>
            <person name="Lucas S."/>
            <person name="Magnuson J.K."/>
            <person name="Piumi F."/>
            <person name="Raudaskoski M."/>
            <person name="Salamov A."/>
            <person name="Schmutz J."/>
            <person name="Schwarze F.W.M.R."/>
            <person name="vanKuyk P.A."/>
            <person name="Horton J.S."/>
            <person name="Grigoriev I.V."/>
            <person name="Woesten H.A.B."/>
        </authorList>
    </citation>
    <scope>NUCLEOTIDE SEQUENCE [LARGE SCALE GENOMIC DNA]</scope>
    <source>
        <strain evidence="2">H4-8 / FGSC 9210</strain>
    </source>
</reference>
<dbReference type="InParanoid" id="D8QAI3"/>
<sequence>MMMRISMDPADMSRREDDLGRASIVLARREIEWTAAWAAVLVCLRSGNETQFR</sequence>
<gene>
    <name evidence="1" type="ORF">SCHCODRAFT_11693</name>
</gene>
<evidence type="ECO:0000313" key="1">
    <source>
        <dbReference type="EMBL" id="EFI95410.1"/>
    </source>
</evidence>
<accession>D8QAI3</accession>
<dbReference type="EMBL" id="GL377308">
    <property type="protein sequence ID" value="EFI95410.1"/>
    <property type="molecule type" value="Genomic_DNA"/>
</dbReference>
<dbReference type="HOGENOM" id="CLU_3070005_0_0_1"/>
<evidence type="ECO:0000313" key="2">
    <source>
        <dbReference type="Proteomes" id="UP000007431"/>
    </source>
</evidence>
<organism evidence="2">
    <name type="scientific">Schizophyllum commune (strain H4-8 / FGSC 9210)</name>
    <name type="common">Split gill fungus</name>
    <dbReference type="NCBI Taxonomy" id="578458"/>
    <lineage>
        <taxon>Eukaryota</taxon>
        <taxon>Fungi</taxon>
        <taxon>Dikarya</taxon>
        <taxon>Basidiomycota</taxon>
        <taxon>Agaricomycotina</taxon>
        <taxon>Agaricomycetes</taxon>
        <taxon>Agaricomycetidae</taxon>
        <taxon>Agaricales</taxon>
        <taxon>Schizophyllaceae</taxon>
        <taxon>Schizophyllum</taxon>
    </lineage>
</organism>
<keyword evidence="2" id="KW-1185">Reference proteome</keyword>
<protein>
    <submittedName>
        <fullName evidence="1">Expressed protein</fullName>
    </submittedName>
</protein>
<dbReference type="Proteomes" id="UP000007431">
    <property type="component" value="Unassembled WGS sequence"/>
</dbReference>
<name>D8QAI3_SCHCM</name>